<dbReference type="PANTHER" id="PTHR45689">
    <property type="entry name" value="I[[H]] CHANNEL, ISOFORM E"/>
    <property type="match status" value="1"/>
</dbReference>
<dbReference type="InterPro" id="IPR005821">
    <property type="entry name" value="Ion_trans_dom"/>
</dbReference>
<evidence type="ECO:0000313" key="8">
    <source>
        <dbReference type="Proteomes" id="UP000601435"/>
    </source>
</evidence>
<keyword evidence="2" id="KW-0812">Transmembrane</keyword>
<dbReference type="EMBL" id="CAJNJA010016797">
    <property type="protein sequence ID" value="CAE7388287.1"/>
    <property type="molecule type" value="Genomic_DNA"/>
</dbReference>
<evidence type="ECO:0000256" key="5">
    <source>
        <dbReference type="SAM" id="MobiDB-lite"/>
    </source>
</evidence>
<dbReference type="InterPro" id="IPR051413">
    <property type="entry name" value="K/Na_HCN_channel"/>
</dbReference>
<reference evidence="7" key="1">
    <citation type="submission" date="2021-02" db="EMBL/GenBank/DDBJ databases">
        <authorList>
            <person name="Dougan E. K."/>
            <person name="Rhodes N."/>
            <person name="Thang M."/>
            <person name="Chan C."/>
        </authorList>
    </citation>
    <scope>NUCLEOTIDE SEQUENCE</scope>
</reference>
<comment type="subcellular location">
    <subcellularLocation>
        <location evidence="1">Membrane</location>
        <topology evidence="1">Multi-pass membrane protein</topology>
    </subcellularLocation>
</comment>
<evidence type="ECO:0000256" key="2">
    <source>
        <dbReference type="ARBA" id="ARBA00022692"/>
    </source>
</evidence>
<sequence length="506" mass="57371">DVVFIPLQFFDLPESEFLNALSWSTMAFWSVDILMSFRTGVYNKGVLVMDAAAVARKYARTWLPVDVMLVSIDWIALAFEGSRGQHEGTNVLWILRLLRLVRVVRLGKMSRTALVLQEVMQGWAVNVQFSVAMNIIRLLLLNHMIACAWWGFSHIGGRADGWSTKYGVEEEDRLYGYLTSLHWAIAQLGVGATEVEATNLPERTFSIFVALISLITFSTMVSSMTSMMTAYSRSKEEEARHFSLLQRYLLHNKVSVNLSQRITKFLQHAYMAQHKASSQDMHVPLLDMLSRPLMNELQLEKHQKDMEGLPFLKAILSWHNVQTVDSMRNLASSSFTVCTVATKDVIFCCGIEALAAYLPITGDVSYLQDGRQAEPCLHVWTAEMCLWTEWYFLGDLIATDVSRILMLDMESFCRTIASNPLMHALAVQYAKEYTHNLRREADGTDISDTWQFEAEVEVHDLMFGRGFAPELAFNTFGRQRVKGRQGSQNGTGGMGRMQVVPDQILE</sequence>
<dbReference type="AlphaFoldDB" id="A0A812Q7C5"/>
<name>A0A812Q7C5_9DINO</name>
<feature type="domain" description="Ion transport" evidence="6">
    <location>
        <begin position="2"/>
        <end position="229"/>
    </location>
</feature>
<comment type="caution">
    <text evidence="7">The sequence shown here is derived from an EMBL/GenBank/DDBJ whole genome shotgun (WGS) entry which is preliminary data.</text>
</comment>
<protein>
    <submittedName>
        <fullName evidence="7">KCNH7 protein</fullName>
    </submittedName>
</protein>
<keyword evidence="8" id="KW-1185">Reference proteome</keyword>
<dbReference type="GO" id="GO:0098855">
    <property type="term" value="C:HCN channel complex"/>
    <property type="evidence" value="ECO:0007669"/>
    <property type="project" value="TreeGrafter"/>
</dbReference>
<dbReference type="Proteomes" id="UP000601435">
    <property type="component" value="Unassembled WGS sequence"/>
</dbReference>
<dbReference type="GO" id="GO:0003254">
    <property type="term" value="P:regulation of membrane depolarization"/>
    <property type="evidence" value="ECO:0007669"/>
    <property type="project" value="TreeGrafter"/>
</dbReference>
<dbReference type="PANTHER" id="PTHR45689:SF5">
    <property type="entry name" value="I[[H]] CHANNEL, ISOFORM E"/>
    <property type="match status" value="1"/>
</dbReference>
<dbReference type="SUPFAM" id="SSF51206">
    <property type="entry name" value="cAMP-binding domain-like"/>
    <property type="match status" value="1"/>
</dbReference>
<evidence type="ECO:0000256" key="1">
    <source>
        <dbReference type="ARBA" id="ARBA00004141"/>
    </source>
</evidence>
<dbReference type="GO" id="GO:0035725">
    <property type="term" value="P:sodium ion transmembrane transport"/>
    <property type="evidence" value="ECO:0007669"/>
    <property type="project" value="TreeGrafter"/>
</dbReference>
<feature type="region of interest" description="Disordered" evidence="5">
    <location>
        <begin position="482"/>
        <end position="506"/>
    </location>
</feature>
<dbReference type="Pfam" id="PF00520">
    <property type="entry name" value="Ion_trans"/>
    <property type="match status" value="1"/>
</dbReference>
<accession>A0A812Q7C5</accession>
<organism evidence="7 8">
    <name type="scientific">Symbiodinium necroappetens</name>
    <dbReference type="NCBI Taxonomy" id="1628268"/>
    <lineage>
        <taxon>Eukaryota</taxon>
        <taxon>Sar</taxon>
        <taxon>Alveolata</taxon>
        <taxon>Dinophyceae</taxon>
        <taxon>Suessiales</taxon>
        <taxon>Symbiodiniaceae</taxon>
        <taxon>Symbiodinium</taxon>
    </lineage>
</organism>
<evidence type="ECO:0000256" key="3">
    <source>
        <dbReference type="ARBA" id="ARBA00022989"/>
    </source>
</evidence>
<gene>
    <name evidence="7" type="primary">KCNH7</name>
    <name evidence="7" type="ORF">SNEC2469_LOCUS10540</name>
</gene>
<evidence type="ECO:0000259" key="6">
    <source>
        <dbReference type="Pfam" id="PF00520"/>
    </source>
</evidence>
<dbReference type="Gene3D" id="1.10.287.70">
    <property type="match status" value="1"/>
</dbReference>
<feature type="non-terminal residue" evidence="7">
    <location>
        <position position="1"/>
    </location>
</feature>
<evidence type="ECO:0000256" key="4">
    <source>
        <dbReference type="ARBA" id="ARBA00023136"/>
    </source>
</evidence>
<dbReference type="SUPFAM" id="SSF81324">
    <property type="entry name" value="Voltage-gated potassium channels"/>
    <property type="match status" value="1"/>
</dbReference>
<dbReference type="OrthoDB" id="421226at2759"/>
<proteinExistence type="predicted"/>
<keyword evidence="4" id="KW-0472">Membrane</keyword>
<dbReference type="InterPro" id="IPR018490">
    <property type="entry name" value="cNMP-bd_dom_sf"/>
</dbReference>
<keyword evidence="3" id="KW-1133">Transmembrane helix</keyword>
<evidence type="ECO:0000313" key="7">
    <source>
        <dbReference type="EMBL" id="CAE7388287.1"/>
    </source>
</evidence>
<dbReference type="GO" id="GO:0005249">
    <property type="term" value="F:voltage-gated potassium channel activity"/>
    <property type="evidence" value="ECO:0007669"/>
    <property type="project" value="TreeGrafter"/>
</dbReference>